<feature type="site" description="Important for substrate specificity" evidence="4">
    <location>
        <position position="22"/>
    </location>
</feature>
<dbReference type="PANTHER" id="PTHR43213">
    <property type="entry name" value="BIFUNCTIONAL DTTP/UTP PYROPHOSPHATASE/METHYLTRANSFERASE PROTEIN-RELATED"/>
    <property type="match status" value="1"/>
</dbReference>
<comment type="subcellular location">
    <subcellularLocation>
        <location evidence="4">Cytoplasm</location>
    </subcellularLocation>
</comment>
<dbReference type="Gene3D" id="3.90.950.10">
    <property type="match status" value="1"/>
</dbReference>
<dbReference type="GO" id="GO:0036221">
    <property type="term" value="F:UTP diphosphatase activity"/>
    <property type="evidence" value="ECO:0007669"/>
    <property type="project" value="RHEA"/>
</dbReference>
<sequence length="211" mass="23216">MPDTAPSSLSTPWIYLASQSPRRRQLLDQLGVAHRLLLPDDAEAAELLEVEWPGEAPDDYVRRVTLAKWQAAAERLAERHQADPAAWPRAPILCADTTVALDGDILGKPRDAQDAVHMLRRLSGRVHRVLTAVVVDGQARLSISAVHWRSLSDDEIQRYADSGEPMGKAGAYAIQSRAGAWISRIEGSYSGIMGLPLFDTGELLKPLDFNF</sequence>
<dbReference type="HAMAP" id="MF_00528">
    <property type="entry name" value="Maf"/>
    <property type="match status" value="1"/>
</dbReference>
<dbReference type="NCBIfam" id="TIGR00172">
    <property type="entry name" value="maf"/>
    <property type="match status" value="1"/>
</dbReference>
<dbReference type="RefSeq" id="WP_125242346.1">
    <property type="nucleotide sequence ID" value="NZ_RSED01000004.1"/>
</dbReference>
<comment type="catalytic activity">
    <reaction evidence="4">
        <text>dTTP + H2O = dTMP + diphosphate + H(+)</text>
        <dbReference type="Rhea" id="RHEA:28534"/>
        <dbReference type="ChEBI" id="CHEBI:15377"/>
        <dbReference type="ChEBI" id="CHEBI:15378"/>
        <dbReference type="ChEBI" id="CHEBI:33019"/>
        <dbReference type="ChEBI" id="CHEBI:37568"/>
        <dbReference type="ChEBI" id="CHEBI:63528"/>
        <dbReference type="EC" id="3.6.1.9"/>
    </reaction>
</comment>
<dbReference type="Pfam" id="PF02545">
    <property type="entry name" value="Maf"/>
    <property type="match status" value="1"/>
</dbReference>
<feature type="site" description="Important for substrate specificity" evidence="4">
    <location>
        <position position="97"/>
    </location>
</feature>
<comment type="cofactor">
    <cofactor evidence="1 4">
        <name>a divalent metal cation</name>
        <dbReference type="ChEBI" id="CHEBI:60240"/>
    </cofactor>
</comment>
<comment type="caution">
    <text evidence="5">The sequence shown here is derived from an EMBL/GenBank/DDBJ whole genome shotgun (WGS) entry which is preliminary data.</text>
</comment>
<dbReference type="GO" id="GO:0009117">
    <property type="term" value="P:nucleotide metabolic process"/>
    <property type="evidence" value="ECO:0007669"/>
    <property type="project" value="UniProtKB-KW"/>
</dbReference>
<accession>A0A3R8T6E1</accession>
<comment type="similarity">
    <text evidence="4">Belongs to the Maf family. YhdE subfamily.</text>
</comment>
<evidence type="ECO:0000256" key="3">
    <source>
        <dbReference type="ARBA" id="ARBA00023080"/>
    </source>
</evidence>
<dbReference type="PANTHER" id="PTHR43213:SF5">
    <property type="entry name" value="BIFUNCTIONAL DTTP_UTP PYROPHOSPHATASE_METHYLTRANSFERASE PROTEIN-RELATED"/>
    <property type="match status" value="1"/>
</dbReference>
<keyword evidence="4" id="KW-0963">Cytoplasm</keyword>
<dbReference type="GO" id="GO:0005737">
    <property type="term" value="C:cytoplasm"/>
    <property type="evidence" value="ECO:0007669"/>
    <property type="project" value="UniProtKB-SubCell"/>
</dbReference>
<name>A0A3R8T6E1_9BURK</name>
<evidence type="ECO:0000313" key="5">
    <source>
        <dbReference type="EMBL" id="RRS05127.1"/>
    </source>
</evidence>
<dbReference type="GO" id="GO:0036218">
    <property type="term" value="F:dTTP diphosphatase activity"/>
    <property type="evidence" value="ECO:0007669"/>
    <property type="project" value="RHEA"/>
</dbReference>
<protein>
    <recommendedName>
        <fullName evidence="4">dTTP/UTP pyrophosphatase</fullName>
        <shortName evidence="4">dTTPase/UTPase</shortName>
        <ecNumber evidence="4">3.6.1.9</ecNumber>
    </recommendedName>
    <alternativeName>
        <fullName evidence="4">Nucleoside triphosphate pyrophosphatase</fullName>
    </alternativeName>
    <alternativeName>
        <fullName evidence="4">Nucleotide pyrophosphatase</fullName>
        <shortName evidence="4">Nucleotide PPase</shortName>
    </alternativeName>
</protein>
<comment type="catalytic activity">
    <reaction evidence="4">
        <text>UTP + H2O = UMP + diphosphate + H(+)</text>
        <dbReference type="Rhea" id="RHEA:29395"/>
        <dbReference type="ChEBI" id="CHEBI:15377"/>
        <dbReference type="ChEBI" id="CHEBI:15378"/>
        <dbReference type="ChEBI" id="CHEBI:33019"/>
        <dbReference type="ChEBI" id="CHEBI:46398"/>
        <dbReference type="ChEBI" id="CHEBI:57865"/>
        <dbReference type="EC" id="3.6.1.9"/>
    </reaction>
</comment>
<organism evidence="5 6">
    <name type="scientific">Aquabacterium soli</name>
    <dbReference type="NCBI Taxonomy" id="2493092"/>
    <lineage>
        <taxon>Bacteria</taxon>
        <taxon>Pseudomonadati</taxon>
        <taxon>Pseudomonadota</taxon>
        <taxon>Betaproteobacteria</taxon>
        <taxon>Burkholderiales</taxon>
        <taxon>Aquabacterium</taxon>
    </lineage>
</organism>
<comment type="caution">
    <text evidence="4">Lacks conserved residue(s) required for the propagation of feature annotation.</text>
</comment>
<evidence type="ECO:0000256" key="1">
    <source>
        <dbReference type="ARBA" id="ARBA00001968"/>
    </source>
</evidence>
<proteinExistence type="inferred from homology"/>
<evidence type="ECO:0000256" key="4">
    <source>
        <dbReference type="HAMAP-Rule" id="MF_00528"/>
    </source>
</evidence>
<dbReference type="EMBL" id="RSED01000004">
    <property type="protein sequence ID" value="RRS05127.1"/>
    <property type="molecule type" value="Genomic_DNA"/>
</dbReference>
<dbReference type="EC" id="3.6.1.9" evidence="4"/>
<dbReference type="InterPro" id="IPR029001">
    <property type="entry name" value="ITPase-like_fam"/>
</dbReference>
<dbReference type="OrthoDB" id="9807767at2"/>
<keyword evidence="2 4" id="KW-0378">Hydrolase</keyword>
<gene>
    <name evidence="5" type="ORF">EIP75_06025</name>
</gene>
<evidence type="ECO:0000313" key="6">
    <source>
        <dbReference type="Proteomes" id="UP000269265"/>
    </source>
</evidence>
<comment type="function">
    <text evidence="4">Nucleoside triphosphate pyrophosphatase that hydrolyzes dTTP and UTP. May have a dual role in cell division arrest and in preventing the incorporation of modified nucleotides into cellular nucleic acids.</text>
</comment>
<reference evidence="5 6" key="1">
    <citation type="submission" date="2018-12" db="EMBL/GenBank/DDBJ databases">
        <title>The whole draft genome of Aquabacterium sp. SJQ9.</title>
        <authorList>
            <person name="Sun L."/>
            <person name="Gao X."/>
            <person name="Chen W."/>
            <person name="Huang K."/>
        </authorList>
    </citation>
    <scope>NUCLEOTIDE SEQUENCE [LARGE SCALE GENOMIC DNA]</scope>
    <source>
        <strain evidence="5 6">SJQ9</strain>
    </source>
</reference>
<keyword evidence="6" id="KW-1185">Reference proteome</keyword>
<dbReference type="Proteomes" id="UP000269265">
    <property type="component" value="Unassembled WGS sequence"/>
</dbReference>
<keyword evidence="3 4" id="KW-0546">Nucleotide metabolism</keyword>
<dbReference type="AlphaFoldDB" id="A0A3R8T6E1"/>
<feature type="site" description="Important for substrate specificity" evidence="4">
    <location>
        <position position="175"/>
    </location>
</feature>
<dbReference type="InterPro" id="IPR003697">
    <property type="entry name" value="Maf-like"/>
</dbReference>
<dbReference type="PIRSF" id="PIRSF006305">
    <property type="entry name" value="Maf"/>
    <property type="match status" value="1"/>
</dbReference>
<dbReference type="SUPFAM" id="SSF52972">
    <property type="entry name" value="ITPase-like"/>
    <property type="match status" value="1"/>
</dbReference>
<feature type="active site" description="Proton acceptor" evidence="4">
    <location>
        <position position="96"/>
    </location>
</feature>
<dbReference type="CDD" id="cd00555">
    <property type="entry name" value="Maf"/>
    <property type="match status" value="1"/>
</dbReference>
<evidence type="ECO:0000256" key="2">
    <source>
        <dbReference type="ARBA" id="ARBA00022801"/>
    </source>
</evidence>